<gene>
    <name evidence="3" type="ORF">G9C98_005042</name>
</gene>
<accession>A0A8J5VCT7</accession>
<dbReference type="CDD" id="cd00590">
    <property type="entry name" value="RRM_SF"/>
    <property type="match status" value="1"/>
</dbReference>
<sequence length="496" mass="57610">MFEEKSRVDVFPDSLEFRLQRPEEPVRKLYITNFRGKVNRKFLKDTFSVYGQVIECRGPFTNVKKHKYAFITFLNPEHALKAFKDGRKKKVLFNNRPLRVVPSFSYTQPSENDIENILLKISKTVKKTHEKIPIQETKRVDQKIEGIDYLNRIDDDICKRWQAVSERCWHDIKTLDLSKIVRSIKKAKKLKNVSFEKIIKRCGRFLTTLKFSTRHFGCNAEVLPAIGEHCKNITRLTLQLHKDSNKELAKVFAKVQKLQFLEIKDIRKYFKIENLILLPHDTIEEIRLSTLQSYNSFQPRLGYLGHPKAAVNCSSVSDHGILLLKTLRNLEVLILDEIYEVTDSALQGLVNLHELHCQNCDRVRDPGIITLIQTAHNLRFLNIFNTGITTDVLNTADTITKARTNNLKLHLVVCPMVLENWSGDGDSSPLLEIEAKDITVSDISDEFLYDDDDVYSVNIWDFGINDFDEYDDFDGYDDIYGMDEIDYNGENPFFIF</sequence>
<keyword evidence="4" id="KW-1185">Reference proteome</keyword>
<protein>
    <recommendedName>
        <fullName evidence="2">RRM domain-containing protein</fullName>
    </recommendedName>
</protein>
<proteinExistence type="predicted"/>
<feature type="domain" description="RRM" evidence="2">
    <location>
        <begin position="27"/>
        <end position="105"/>
    </location>
</feature>
<evidence type="ECO:0000256" key="1">
    <source>
        <dbReference type="PROSITE-ProRule" id="PRU00176"/>
    </source>
</evidence>
<dbReference type="GO" id="GO:0003723">
    <property type="term" value="F:RNA binding"/>
    <property type="evidence" value="ECO:0007669"/>
    <property type="project" value="UniProtKB-UniRule"/>
</dbReference>
<dbReference type="PANTHER" id="PTHR13318">
    <property type="entry name" value="PARTNER OF PAIRED, ISOFORM B-RELATED"/>
    <property type="match status" value="1"/>
</dbReference>
<comment type="caution">
    <text evidence="3">The sequence shown here is derived from an EMBL/GenBank/DDBJ whole genome shotgun (WGS) entry which is preliminary data.</text>
</comment>
<dbReference type="Proteomes" id="UP000729913">
    <property type="component" value="Unassembled WGS sequence"/>
</dbReference>
<reference evidence="3" key="2">
    <citation type="submission" date="2021-04" db="EMBL/GenBank/DDBJ databases">
        <title>Genome-wide patterns of bracovirus chromosomal integration into multiple host tissues during parasitism.</title>
        <authorList>
            <person name="Chebbi M.A.C."/>
        </authorList>
    </citation>
    <scope>NUCLEOTIDE SEQUENCE</scope>
    <source>
        <tissue evidence="3">Whole body</tissue>
    </source>
</reference>
<dbReference type="GO" id="GO:0031146">
    <property type="term" value="P:SCF-dependent proteasomal ubiquitin-dependent protein catabolic process"/>
    <property type="evidence" value="ECO:0007669"/>
    <property type="project" value="TreeGrafter"/>
</dbReference>
<dbReference type="Pfam" id="PF00076">
    <property type="entry name" value="RRM_1"/>
    <property type="match status" value="1"/>
</dbReference>
<dbReference type="PROSITE" id="PS50102">
    <property type="entry name" value="RRM"/>
    <property type="match status" value="1"/>
</dbReference>
<dbReference type="AlphaFoldDB" id="A0A8J5VCT7"/>
<evidence type="ECO:0000259" key="2">
    <source>
        <dbReference type="PROSITE" id="PS50102"/>
    </source>
</evidence>
<name>A0A8J5VCT7_9HYME</name>
<dbReference type="SMART" id="SM00360">
    <property type="entry name" value="RRM"/>
    <property type="match status" value="1"/>
</dbReference>
<reference evidence="3" key="1">
    <citation type="submission" date="2020-03" db="EMBL/GenBank/DDBJ databases">
        <authorList>
            <person name="Chebbi M.A."/>
            <person name="Drezen J.M."/>
        </authorList>
    </citation>
    <scope>NUCLEOTIDE SEQUENCE</scope>
    <source>
        <tissue evidence="3">Whole body</tissue>
    </source>
</reference>
<keyword evidence="1" id="KW-0694">RNA-binding</keyword>
<dbReference type="InterPro" id="IPR000504">
    <property type="entry name" value="RRM_dom"/>
</dbReference>
<dbReference type="GO" id="GO:0019005">
    <property type="term" value="C:SCF ubiquitin ligase complex"/>
    <property type="evidence" value="ECO:0007669"/>
    <property type="project" value="TreeGrafter"/>
</dbReference>
<organism evidence="3 4">
    <name type="scientific">Cotesia typhae</name>
    <dbReference type="NCBI Taxonomy" id="2053667"/>
    <lineage>
        <taxon>Eukaryota</taxon>
        <taxon>Metazoa</taxon>
        <taxon>Ecdysozoa</taxon>
        <taxon>Arthropoda</taxon>
        <taxon>Hexapoda</taxon>
        <taxon>Insecta</taxon>
        <taxon>Pterygota</taxon>
        <taxon>Neoptera</taxon>
        <taxon>Endopterygota</taxon>
        <taxon>Hymenoptera</taxon>
        <taxon>Apocrita</taxon>
        <taxon>Ichneumonoidea</taxon>
        <taxon>Braconidae</taxon>
        <taxon>Microgastrinae</taxon>
        <taxon>Cotesia</taxon>
    </lineage>
</organism>
<dbReference type="EMBL" id="JAAOIC020000002">
    <property type="protein sequence ID" value="KAG8042408.1"/>
    <property type="molecule type" value="Genomic_DNA"/>
</dbReference>
<evidence type="ECO:0000313" key="4">
    <source>
        <dbReference type="Proteomes" id="UP000729913"/>
    </source>
</evidence>
<evidence type="ECO:0000313" key="3">
    <source>
        <dbReference type="EMBL" id="KAG8042408.1"/>
    </source>
</evidence>
<dbReference type="OrthoDB" id="7689274at2759"/>